<evidence type="ECO:0000256" key="2">
    <source>
        <dbReference type="SAM" id="MobiDB-lite"/>
    </source>
</evidence>
<proteinExistence type="inferred from homology"/>
<feature type="domain" description="Capsule synthesis protein CapA" evidence="3">
    <location>
        <begin position="86"/>
        <end position="332"/>
    </location>
</feature>
<name>A0A1I1K3Z8_RUMAL</name>
<evidence type="ECO:0000313" key="5">
    <source>
        <dbReference type="Proteomes" id="UP000182192"/>
    </source>
</evidence>
<dbReference type="PANTHER" id="PTHR33393:SF12">
    <property type="entry name" value="CAPSULE BIOSYNTHESIS PROTEIN CAPA"/>
    <property type="match status" value="1"/>
</dbReference>
<organism evidence="4 5">
    <name type="scientific">Ruminococcus albus</name>
    <dbReference type="NCBI Taxonomy" id="1264"/>
    <lineage>
        <taxon>Bacteria</taxon>
        <taxon>Bacillati</taxon>
        <taxon>Bacillota</taxon>
        <taxon>Clostridia</taxon>
        <taxon>Eubacteriales</taxon>
        <taxon>Oscillospiraceae</taxon>
        <taxon>Ruminococcus</taxon>
    </lineage>
</organism>
<dbReference type="Gene3D" id="3.60.21.10">
    <property type="match status" value="1"/>
</dbReference>
<dbReference type="Proteomes" id="UP000182192">
    <property type="component" value="Unassembled WGS sequence"/>
</dbReference>
<dbReference type="InterPro" id="IPR019079">
    <property type="entry name" value="Capsule_synth_CapA"/>
</dbReference>
<dbReference type="SMART" id="SM00854">
    <property type="entry name" value="PGA_cap"/>
    <property type="match status" value="1"/>
</dbReference>
<dbReference type="eggNOG" id="COG2843">
    <property type="taxonomic scope" value="Bacteria"/>
</dbReference>
<dbReference type="InterPro" id="IPR052169">
    <property type="entry name" value="CW_Biosynth-Accessory"/>
</dbReference>
<dbReference type="RefSeq" id="WP_074961337.1">
    <property type="nucleotide sequence ID" value="NZ_FOKQ01000015.1"/>
</dbReference>
<dbReference type="EMBL" id="FOKQ01000015">
    <property type="protein sequence ID" value="SFC55315.1"/>
    <property type="molecule type" value="Genomic_DNA"/>
</dbReference>
<dbReference type="PANTHER" id="PTHR33393">
    <property type="entry name" value="POLYGLUTAMINE SYNTHESIS ACCESSORY PROTEIN RV0574C-RELATED"/>
    <property type="match status" value="1"/>
</dbReference>
<evidence type="ECO:0000313" key="4">
    <source>
        <dbReference type="EMBL" id="SFC55315.1"/>
    </source>
</evidence>
<dbReference type="OrthoDB" id="9810906at2"/>
<feature type="compositionally biased region" description="Basic and acidic residues" evidence="2">
    <location>
        <begin position="45"/>
        <end position="60"/>
    </location>
</feature>
<dbReference type="PROSITE" id="PS51257">
    <property type="entry name" value="PROKAR_LIPOPROTEIN"/>
    <property type="match status" value="1"/>
</dbReference>
<feature type="region of interest" description="Disordered" evidence="2">
    <location>
        <begin position="19"/>
        <end position="80"/>
    </location>
</feature>
<comment type="similarity">
    <text evidence="1">Belongs to the CapA family.</text>
</comment>
<evidence type="ECO:0000256" key="1">
    <source>
        <dbReference type="ARBA" id="ARBA00005662"/>
    </source>
</evidence>
<reference evidence="4 5" key="1">
    <citation type="submission" date="2016-10" db="EMBL/GenBank/DDBJ databases">
        <authorList>
            <person name="de Groot N.N."/>
        </authorList>
    </citation>
    <scope>NUCLEOTIDE SEQUENCE [LARGE SCALE GENOMIC DNA]</scope>
    <source>
        <strain evidence="4 5">AR67</strain>
    </source>
</reference>
<dbReference type="CDD" id="cd07381">
    <property type="entry name" value="MPP_CapA"/>
    <property type="match status" value="1"/>
</dbReference>
<dbReference type="InterPro" id="IPR029052">
    <property type="entry name" value="Metallo-depent_PP-like"/>
</dbReference>
<gene>
    <name evidence="4" type="ORF">SAMN02910406_01917</name>
</gene>
<accession>A0A1I1K3Z8</accession>
<protein>
    <submittedName>
        <fullName evidence="4">Poly-gamma-glutamate synthesis protein (Capsule biosynthesis protein)</fullName>
    </submittedName>
</protein>
<dbReference type="SUPFAM" id="SSF56300">
    <property type="entry name" value="Metallo-dependent phosphatases"/>
    <property type="match status" value="1"/>
</dbReference>
<feature type="compositionally biased region" description="Polar residues" evidence="2">
    <location>
        <begin position="34"/>
        <end position="43"/>
    </location>
</feature>
<sequence length="435" mass="48200">MKIKTLPIILATVMLTASCGKQMDPNKKPEADTANDSAVSTDAQETDKTTKETSGDKVPADEDPVAVSPPEEDPSDENKTGKAVVHLACAGDNLIHDNIYVEAQKEDGSYDFSKCYAPCKKLIEGTDIAILNQETLVNDAFEPSTFPMFSTPTEVGDAVVDFGFNVISMSNNHVLDKFSEGLISSLDYWDSKGVVHYGAYRDEDDSENIRTMEVNGIKFAFLGYMEHTNGIFLGDGDPGKVVYLSDEETVKRQIMEADNMADVVVVSCHYGTEVLNDLNDMQLELTPKLVEWGADLIIGTQAHALSTCTYLDKPDGGQAFCYYGLGNFFSTMFDGDNPDGQFGRSIIGIFGKLDVVKDYDNGGAISFENVKAIPVISHYEGYSWDSMWYNCAVYPYGDYTDDMLSRHMMYQRAGVNRNVLQNYINYIPEEFLAYE</sequence>
<dbReference type="AlphaFoldDB" id="A0A1I1K3Z8"/>
<evidence type="ECO:0000259" key="3">
    <source>
        <dbReference type="SMART" id="SM00854"/>
    </source>
</evidence>
<dbReference type="Pfam" id="PF09587">
    <property type="entry name" value="PGA_cap"/>
    <property type="match status" value="1"/>
</dbReference>